<accession>A0ABD2PI21</accession>
<keyword evidence="5" id="KW-1185">Reference proteome</keyword>
<dbReference type="InterPro" id="IPR014756">
    <property type="entry name" value="Ig_E-set"/>
</dbReference>
<dbReference type="InterPro" id="IPR013783">
    <property type="entry name" value="Ig-like_fold"/>
</dbReference>
<evidence type="ECO:0000256" key="1">
    <source>
        <dbReference type="ARBA" id="ARBA00009238"/>
    </source>
</evidence>
<protein>
    <submittedName>
        <fullName evidence="4">Uncharacterized protein</fullName>
    </submittedName>
</protein>
<feature type="repeat" description="Filamin" evidence="3">
    <location>
        <begin position="1"/>
        <end position="24"/>
    </location>
</feature>
<dbReference type="SUPFAM" id="SSF81296">
    <property type="entry name" value="E set domains"/>
    <property type="match status" value="1"/>
</dbReference>
<comment type="similarity">
    <text evidence="1">Belongs to the filamin family.</text>
</comment>
<dbReference type="FunFam" id="2.60.40.10:FF:000007">
    <property type="entry name" value="Filamin-B isoform C"/>
    <property type="match status" value="1"/>
</dbReference>
<dbReference type="InterPro" id="IPR044801">
    <property type="entry name" value="Filamin"/>
</dbReference>
<dbReference type="InterPro" id="IPR017868">
    <property type="entry name" value="Filamin/ABP280_repeat-like"/>
</dbReference>
<name>A0ABD2PI21_9PLAT</name>
<dbReference type="Proteomes" id="UP001626550">
    <property type="component" value="Unassembled WGS sequence"/>
</dbReference>
<evidence type="ECO:0000313" key="4">
    <source>
        <dbReference type="EMBL" id="KAL3306899.1"/>
    </source>
</evidence>
<evidence type="ECO:0000256" key="2">
    <source>
        <dbReference type="ARBA" id="ARBA00022737"/>
    </source>
</evidence>
<sequence>MGVHTVSVKHRGQNIPGSPFQFTVGPITDGGAHKVHASGIGLTHGMTYSSNEFSIYTREAGAGGLSIAIEGPSKAEIDFEDRKDGSCFVAYRVTEPGEYICSVRFNDDHIPGSPFAISVGEGFERQIHSSDMRQVSVAAAQDRGLMVSS</sequence>
<dbReference type="PROSITE" id="PS50194">
    <property type="entry name" value="FILAMIN_REPEAT"/>
    <property type="match status" value="2"/>
</dbReference>
<proteinExistence type="inferred from homology"/>
<dbReference type="EMBL" id="JBJKFK010009140">
    <property type="protein sequence ID" value="KAL3306899.1"/>
    <property type="molecule type" value="Genomic_DNA"/>
</dbReference>
<gene>
    <name evidence="4" type="ORF">Ciccas_014605</name>
</gene>
<comment type="caution">
    <text evidence="4">The sequence shown here is derived from an EMBL/GenBank/DDBJ whole genome shotgun (WGS) entry which is preliminary data.</text>
</comment>
<dbReference type="PANTHER" id="PTHR38537:SF8">
    <property type="entry name" value="FILAMIN-A"/>
    <property type="match status" value="1"/>
</dbReference>
<dbReference type="Pfam" id="PF00630">
    <property type="entry name" value="Filamin"/>
    <property type="match status" value="1"/>
</dbReference>
<evidence type="ECO:0000313" key="5">
    <source>
        <dbReference type="Proteomes" id="UP001626550"/>
    </source>
</evidence>
<keyword evidence="2" id="KW-0677">Repeat</keyword>
<dbReference type="Gene3D" id="2.60.40.10">
    <property type="entry name" value="Immunoglobulins"/>
    <property type="match status" value="2"/>
</dbReference>
<organism evidence="4 5">
    <name type="scientific">Cichlidogyrus casuarinus</name>
    <dbReference type="NCBI Taxonomy" id="1844966"/>
    <lineage>
        <taxon>Eukaryota</taxon>
        <taxon>Metazoa</taxon>
        <taxon>Spiralia</taxon>
        <taxon>Lophotrochozoa</taxon>
        <taxon>Platyhelminthes</taxon>
        <taxon>Monogenea</taxon>
        <taxon>Monopisthocotylea</taxon>
        <taxon>Dactylogyridea</taxon>
        <taxon>Ancyrocephalidae</taxon>
        <taxon>Cichlidogyrus</taxon>
    </lineage>
</organism>
<dbReference type="SMART" id="SM00557">
    <property type="entry name" value="IG_FLMN"/>
    <property type="match status" value="1"/>
</dbReference>
<dbReference type="InterPro" id="IPR001298">
    <property type="entry name" value="Filamin/ABP280_rpt"/>
</dbReference>
<dbReference type="AlphaFoldDB" id="A0ABD2PI21"/>
<reference evidence="4 5" key="1">
    <citation type="submission" date="2024-11" db="EMBL/GenBank/DDBJ databases">
        <title>Adaptive evolution of stress response genes in parasites aligns with host niche diversity.</title>
        <authorList>
            <person name="Hahn C."/>
            <person name="Resl P."/>
        </authorList>
    </citation>
    <scope>NUCLEOTIDE SEQUENCE [LARGE SCALE GENOMIC DNA]</scope>
    <source>
        <strain evidence="4">EGGRZ-B1_66</strain>
        <tissue evidence="4">Body</tissue>
    </source>
</reference>
<dbReference type="PANTHER" id="PTHR38537">
    <property type="entry name" value="JITTERBUG, ISOFORM N"/>
    <property type="match status" value="1"/>
</dbReference>
<feature type="repeat" description="Filamin" evidence="3">
    <location>
        <begin position="27"/>
        <end position="119"/>
    </location>
</feature>
<evidence type="ECO:0000256" key="3">
    <source>
        <dbReference type="PROSITE-ProRule" id="PRU00087"/>
    </source>
</evidence>